<name>A0A9Q0J1B1_9ROSI</name>
<organism evidence="2 3">
    <name type="scientific">Turnera subulata</name>
    <dbReference type="NCBI Taxonomy" id="218843"/>
    <lineage>
        <taxon>Eukaryota</taxon>
        <taxon>Viridiplantae</taxon>
        <taxon>Streptophyta</taxon>
        <taxon>Embryophyta</taxon>
        <taxon>Tracheophyta</taxon>
        <taxon>Spermatophyta</taxon>
        <taxon>Magnoliopsida</taxon>
        <taxon>eudicotyledons</taxon>
        <taxon>Gunneridae</taxon>
        <taxon>Pentapetalae</taxon>
        <taxon>rosids</taxon>
        <taxon>fabids</taxon>
        <taxon>Malpighiales</taxon>
        <taxon>Passifloraceae</taxon>
        <taxon>Turnera</taxon>
    </lineage>
</organism>
<comment type="caution">
    <text evidence="2">The sequence shown here is derived from an EMBL/GenBank/DDBJ whole genome shotgun (WGS) entry which is preliminary data.</text>
</comment>
<dbReference type="EMBL" id="JAKUCV010007133">
    <property type="protein sequence ID" value="KAJ4824639.1"/>
    <property type="molecule type" value="Genomic_DNA"/>
</dbReference>
<dbReference type="Proteomes" id="UP001141552">
    <property type="component" value="Unassembled WGS sequence"/>
</dbReference>
<gene>
    <name evidence="2" type="ORF">Tsubulata_048851</name>
</gene>
<dbReference type="AlphaFoldDB" id="A0A9Q0J1B1"/>
<proteinExistence type="inferred from homology"/>
<protein>
    <submittedName>
        <fullName evidence="2">Uncharacterized protein</fullName>
    </submittedName>
</protein>
<evidence type="ECO:0000313" key="2">
    <source>
        <dbReference type="EMBL" id="KAJ4824639.1"/>
    </source>
</evidence>
<reference evidence="2" key="1">
    <citation type="submission" date="2022-02" db="EMBL/GenBank/DDBJ databases">
        <authorList>
            <person name="Henning P.M."/>
            <person name="McCubbin A.G."/>
            <person name="Shore J.S."/>
        </authorList>
    </citation>
    <scope>NUCLEOTIDE SEQUENCE</scope>
    <source>
        <strain evidence="2">F60SS</strain>
        <tissue evidence="2">Leaves</tissue>
    </source>
</reference>
<evidence type="ECO:0000256" key="1">
    <source>
        <dbReference type="ARBA" id="ARBA00010954"/>
    </source>
</evidence>
<dbReference type="OrthoDB" id="1734554at2759"/>
<keyword evidence="3" id="KW-1185">Reference proteome</keyword>
<dbReference type="PANTHER" id="PTHR12832:SF34">
    <property type="entry name" value="T-COMPLEX PROTEIN 11"/>
    <property type="match status" value="1"/>
</dbReference>
<dbReference type="Pfam" id="PF05794">
    <property type="entry name" value="Tcp11"/>
    <property type="match status" value="1"/>
</dbReference>
<evidence type="ECO:0000313" key="3">
    <source>
        <dbReference type="Proteomes" id="UP001141552"/>
    </source>
</evidence>
<comment type="similarity">
    <text evidence="1">Belongs to the TCP11 family.</text>
</comment>
<dbReference type="InterPro" id="IPR008862">
    <property type="entry name" value="Tcp11"/>
</dbReference>
<dbReference type="PANTHER" id="PTHR12832">
    <property type="entry name" value="TESTIS-SPECIFIC PROTEIN PBS13 T-COMPLEX 11"/>
    <property type="match status" value="1"/>
</dbReference>
<reference evidence="2" key="2">
    <citation type="journal article" date="2023" name="Plants (Basel)">
        <title>Annotation of the Turnera subulata (Passifloraceae) Draft Genome Reveals the S-Locus Evolved after the Divergence of Turneroideae from Passifloroideae in a Stepwise Manner.</title>
        <authorList>
            <person name="Henning P.M."/>
            <person name="Roalson E.H."/>
            <person name="Mir W."/>
            <person name="McCubbin A.G."/>
            <person name="Shore J.S."/>
        </authorList>
    </citation>
    <scope>NUCLEOTIDE SEQUENCE</scope>
    <source>
        <strain evidence="2">F60SS</strain>
    </source>
</reference>
<dbReference type="GO" id="GO:0007165">
    <property type="term" value="P:signal transduction"/>
    <property type="evidence" value="ECO:0007669"/>
    <property type="project" value="TreeGrafter"/>
</dbReference>
<sequence length="154" mass="16559">MEKIVASSAEMESILLQCTKQLLEVLDSVDNVGIEEIVNIISGFSQDGGEKAVTRSEKLQSRELIMGRMLAKSLQCGDPIFEKVSRAVYLALRGIVLGGSGPRGRKLAETALQQVGAVTLTDKVVVAAEELIVAASVSVSIHGPWYVNLCDNMR</sequence>
<accession>A0A9Q0J1B1</accession>